<evidence type="ECO:0000259" key="1">
    <source>
        <dbReference type="PROSITE" id="PS50280"/>
    </source>
</evidence>
<dbReference type="Proteomes" id="UP000594263">
    <property type="component" value="Unplaced"/>
</dbReference>
<dbReference type="EnsemblPlants" id="Kaladp0011s0270.1.v1.1">
    <property type="protein sequence ID" value="Kaladp0011s0270.1.v1.1"/>
    <property type="gene ID" value="Kaladp0011s0270.v1.1"/>
</dbReference>
<name>A0A7N0RI41_KALFE</name>
<evidence type="ECO:0000313" key="3">
    <source>
        <dbReference type="Proteomes" id="UP000594263"/>
    </source>
</evidence>
<sequence length="349" mass="38292">MLTAARKCRLALALNQAQKLPLFSSAASADASQQPSPPRAGPPPIQVSLTESAGRGVFATRRIGAGELIHTAKPFITHPSSSALDRVCYLCLRKMAIRANSAAGGSFCSEACTLQARAFYEIDRKANWEEFDEYCRINGLKYPYLAKRLACMVIAGVTSADSLNILQPENLSTNMISEMGKECSLLRNAFMSTDVKHEHLAFLNDEWYINVLARIRINAFRIELACGSYEDFLASAAASVEAGAAVGNAVYILPSFYNHDCDPNTHIVWVDNSDAKLKALRDIDQGSCECHFSFGSPLIFSFSCSIYLPNPWISLPLKCKDQTLVTFSSQDSNGLTLHCNALQYNVMSF</sequence>
<keyword evidence="3" id="KW-1185">Reference proteome</keyword>
<dbReference type="InterPro" id="IPR046341">
    <property type="entry name" value="SET_dom_sf"/>
</dbReference>
<dbReference type="PROSITE" id="PS50280">
    <property type="entry name" value="SET"/>
    <property type="match status" value="1"/>
</dbReference>
<dbReference type="SUPFAM" id="SSF82199">
    <property type="entry name" value="SET domain"/>
    <property type="match status" value="1"/>
</dbReference>
<dbReference type="GO" id="GO:0005634">
    <property type="term" value="C:nucleus"/>
    <property type="evidence" value="ECO:0007669"/>
    <property type="project" value="TreeGrafter"/>
</dbReference>
<proteinExistence type="predicted"/>
<dbReference type="Gene3D" id="6.10.140.2220">
    <property type="match status" value="1"/>
</dbReference>
<feature type="domain" description="SET" evidence="1">
    <location>
        <begin position="43"/>
        <end position="295"/>
    </location>
</feature>
<dbReference type="Gene3D" id="2.170.270.10">
    <property type="entry name" value="SET domain"/>
    <property type="match status" value="1"/>
</dbReference>
<evidence type="ECO:0000313" key="2">
    <source>
        <dbReference type="EnsemblPlants" id="Kaladp0011s0270.1.v1.1"/>
    </source>
</evidence>
<dbReference type="PANTHER" id="PTHR12197">
    <property type="entry name" value="HISTONE-LYSINE N-METHYLTRANSFERASE SMYD"/>
    <property type="match status" value="1"/>
</dbReference>
<dbReference type="Gene3D" id="1.10.220.160">
    <property type="match status" value="1"/>
</dbReference>
<dbReference type="AlphaFoldDB" id="A0A7N0RI41"/>
<dbReference type="Pfam" id="PF00856">
    <property type="entry name" value="SET"/>
    <property type="match status" value="1"/>
</dbReference>
<dbReference type="Gramene" id="Kaladp0011s0270.1.v1.1">
    <property type="protein sequence ID" value="Kaladp0011s0270.1.v1.1"/>
    <property type="gene ID" value="Kaladp0011s0270.v1.1"/>
</dbReference>
<dbReference type="InterPro" id="IPR050869">
    <property type="entry name" value="H3K4_H4K5_MeTrfase"/>
</dbReference>
<dbReference type="InterPro" id="IPR001214">
    <property type="entry name" value="SET_dom"/>
</dbReference>
<organism evidence="2 3">
    <name type="scientific">Kalanchoe fedtschenkoi</name>
    <name type="common">Lavender scallops</name>
    <name type="synonym">South American air plant</name>
    <dbReference type="NCBI Taxonomy" id="63787"/>
    <lineage>
        <taxon>Eukaryota</taxon>
        <taxon>Viridiplantae</taxon>
        <taxon>Streptophyta</taxon>
        <taxon>Embryophyta</taxon>
        <taxon>Tracheophyta</taxon>
        <taxon>Spermatophyta</taxon>
        <taxon>Magnoliopsida</taxon>
        <taxon>eudicotyledons</taxon>
        <taxon>Gunneridae</taxon>
        <taxon>Pentapetalae</taxon>
        <taxon>Saxifragales</taxon>
        <taxon>Crassulaceae</taxon>
        <taxon>Kalanchoe</taxon>
    </lineage>
</organism>
<dbReference type="PANTHER" id="PTHR12197:SF298">
    <property type="entry name" value="HISTONE-LYSINE N-METHYLTRANSFERASE ATXR4"/>
    <property type="match status" value="1"/>
</dbReference>
<reference evidence="2" key="1">
    <citation type="submission" date="2021-01" db="UniProtKB">
        <authorList>
            <consortium name="EnsemblPlants"/>
        </authorList>
    </citation>
    <scope>IDENTIFICATION</scope>
</reference>
<accession>A0A7N0RI41</accession>
<protein>
    <recommendedName>
        <fullName evidence="1">SET domain-containing protein</fullName>
    </recommendedName>
</protein>